<dbReference type="Proteomes" id="UP000196694">
    <property type="component" value="Unassembled WGS sequence"/>
</dbReference>
<dbReference type="PROSITE" id="PS50850">
    <property type="entry name" value="MFS"/>
    <property type="match status" value="1"/>
</dbReference>
<feature type="transmembrane region" description="Helical" evidence="7">
    <location>
        <begin position="182"/>
        <end position="203"/>
    </location>
</feature>
<comment type="caution">
    <text evidence="9">The sequence shown here is derived from an EMBL/GenBank/DDBJ whole genome shotgun (WGS) entry which is preliminary data.</text>
</comment>
<evidence type="ECO:0000313" key="9">
    <source>
        <dbReference type="EMBL" id="OWJ55577.1"/>
    </source>
</evidence>
<name>A0A211YRY5_9CREN</name>
<evidence type="ECO:0000313" key="10">
    <source>
        <dbReference type="Proteomes" id="UP000196694"/>
    </source>
</evidence>
<evidence type="ECO:0000256" key="5">
    <source>
        <dbReference type="ARBA" id="ARBA00022989"/>
    </source>
</evidence>
<dbReference type="SUPFAM" id="SSF103473">
    <property type="entry name" value="MFS general substrate transporter"/>
    <property type="match status" value="1"/>
</dbReference>
<keyword evidence="4 7" id="KW-0812">Transmembrane</keyword>
<evidence type="ECO:0000256" key="6">
    <source>
        <dbReference type="ARBA" id="ARBA00023136"/>
    </source>
</evidence>
<feature type="transmembrane region" description="Helical" evidence="7">
    <location>
        <begin position="119"/>
        <end position="141"/>
    </location>
</feature>
<feature type="transmembrane region" description="Helical" evidence="7">
    <location>
        <begin position="95"/>
        <end position="113"/>
    </location>
</feature>
<accession>A0A211YRY5</accession>
<proteinExistence type="predicted"/>
<organism evidence="9 10">
    <name type="scientific">Pyrodictium delaneyi</name>
    <dbReference type="NCBI Taxonomy" id="1273541"/>
    <lineage>
        <taxon>Archaea</taxon>
        <taxon>Thermoproteota</taxon>
        <taxon>Thermoprotei</taxon>
        <taxon>Desulfurococcales</taxon>
        <taxon>Pyrodictiaceae</taxon>
        <taxon>Pyrodictium</taxon>
    </lineage>
</organism>
<comment type="subcellular location">
    <subcellularLocation>
        <location evidence="1">Cell membrane</location>
        <topology evidence="1">Multi-pass membrane protein</topology>
    </subcellularLocation>
</comment>
<feature type="domain" description="Major facilitator superfamily (MFS) profile" evidence="8">
    <location>
        <begin position="30"/>
        <end position="268"/>
    </location>
</feature>
<feature type="transmembrane region" description="Helical" evidence="7">
    <location>
        <begin position="234"/>
        <end position="256"/>
    </location>
</feature>
<dbReference type="PANTHER" id="PTHR23517:SF13">
    <property type="entry name" value="MAJOR FACILITATOR SUPERFAMILY MFS_1"/>
    <property type="match status" value="1"/>
</dbReference>
<dbReference type="GO" id="GO:0005886">
    <property type="term" value="C:plasma membrane"/>
    <property type="evidence" value="ECO:0007669"/>
    <property type="project" value="UniProtKB-SubCell"/>
</dbReference>
<dbReference type="EMBL" id="NCQP01000001">
    <property type="protein sequence ID" value="OWJ55577.1"/>
    <property type="molecule type" value="Genomic_DNA"/>
</dbReference>
<gene>
    <name evidence="9" type="ORF">Pdsh_01970</name>
</gene>
<feature type="transmembrane region" description="Helical" evidence="7">
    <location>
        <begin position="67"/>
        <end position="88"/>
    </location>
</feature>
<feature type="transmembrane region" description="Helical" evidence="7">
    <location>
        <begin position="153"/>
        <end position="176"/>
    </location>
</feature>
<dbReference type="InterPro" id="IPR050171">
    <property type="entry name" value="MFS_Transporters"/>
</dbReference>
<evidence type="ECO:0000256" key="3">
    <source>
        <dbReference type="ARBA" id="ARBA00022475"/>
    </source>
</evidence>
<keyword evidence="6 7" id="KW-0472">Membrane</keyword>
<evidence type="ECO:0000256" key="2">
    <source>
        <dbReference type="ARBA" id="ARBA00022448"/>
    </source>
</evidence>
<reference evidence="9 10" key="1">
    <citation type="submission" date="2017-05" db="EMBL/GenBank/DDBJ databases">
        <title>The draft genome of the hyperthermophilic archaeon 'Pyrodictium delaneyi strain Hulk', an iron and nitrate reducer, reveals the capacity for sulfate reduction.</title>
        <authorList>
            <person name="Demey L.M."/>
            <person name="Miller C."/>
            <person name="Manzella M."/>
            <person name="Reguera G."/>
            <person name="Kashefi K."/>
        </authorList>
    </citation>
    <scope>NUCLEOTIDE SEQUENCE [LARGE SCALE GENOMIC DNA]</scope>
    <source>
        <strain evidence="9 10">Hulk</strain>
    </source>
</reference>
<evidence type="ECO:0000256" key="1">
    <source>
        <dbReference type="ARBA" id="ARBA00004651"/>
    </source>
</evidence>
<feature type="transmembrane region" description="Helical" evidence="7">
    <location>
        <begin position="30"/>
        <end position="55"/>
    </location>
</feature>
<dbReference type="Pfam" id="PF07690">
    <property type="entry name" value="MFS_1"/>
    <property type="match status" value="1"/>
</dbReference>
<evidence type="ECO:0000256" key="7">
    <source>
        <dbReference type="SAM" id="Phobius"/>
    </source>
</evidence>
<dbReference type="AlphaFoldDB" id="A0A211YRY5"/>
<keyword evidence="5 7" id="KW-1133">Transmembrane helix</keyword>
<dbReference type="InterPro" id="IPR011701">
    <property type="entry name" value="MFS"/>
</dbReference>
<evidence type="ECO:0000259" key="8">
    <source>
        <dbReference type="PROSITE" id="PS50850"/>
    </source>
</evidence>
<dbReference type="InterPro" id="IPR036259">
    <property type="entry name" value="MFS_trans_sf"/>
</dbReference>
<keyword evidence="10" id="KW-1185">Reference proteome</keyword>
<evidence type="ECO:0000256" key="4">
    <source>
        <dbReference type="ARBA" id="ARBA00022692"/>
    </source>
</evidence>
<dbReference type="Gene3D" id="1.20.1250.20">
    <property type="entry name" value="MFS general substrate transporter like domains"/>
    <property type="match status" value="1"/>
</dbReference>
<keyword evidence="3" id="KW-1003">Cell membrane</keyword>
<dbReference type="GO" id="GO:0022857">
    <property type="term" value="F:transmembrane transporter activity"/>
    <property type="evidence" value="ECO:0007669"/>
    <property type="project" value="InterPro"/>
</dbReference>
<dbReference type="InterPro" id="IPR020846">
    <property type="entry name" value="MFS_dom"/>
</dbReference>
<keyword evidence="2" id="KW-0813">Transport</keyword>
<protein>
    <recommendedName>
        <fullName evidence="8">Major facilitator superfamily (MFS) profile domain-containing protein</fullName>
    </recommendedName>
</protein>
<sequence>MRGYLRGCNCQETVTNHTAPREGPTARRNYVLLLAMNTLYTGLCGMWIMFFPLYASQSLGLSKTALGLLYTASEVGILTGNLAGGVLADTLGRKKVLMASLSASALALASMLLPGRVPVYAGFPAYFLAVGLGSPAIHALALESSPRRIQGTLYMLAVRVAPSLPPLATLPLAGYLYEQGMYSLLLVIGVATLALQLLLATLLTETETVSVQAGEVSQPVHHVLRRVLRVGDKWLLLLVAAYGLDMLTSNGLEWYIPVYTWKRPGSRR</sequence>
<dbReference type="PANTHER" id="PTHR23517">
    <property type="entry name" value="RESISTANCE PROTEIN MDTM, PUTATIVE-RELATED-RELATED"/>
    <property type="match status" value="1"/>
</dbReference>